<keyword evidence="6" id="KW-0663">Pyridoxal phosphate</keyword>
<evidence type="ECO:0000256" key="9">
    <source>
        <dbReference type="RuleBase" id="RU004504"/>
    </source>
</evidence>
<dbReference type="GO" id="GO:0051536">
    <property type="term" value="F:iron-sulfur cluster binding"/>
    <property type="evidence" value="ECO:0007669"/>
    <property type="project" value="UniProtKB-KW"/>
</dbReference>
<feature type="compositionally biased region" description="Basic residues" evidence="10">
    <location>
        <begin position="291"/>
        <end position="300"/>
    </location>
</feature>
<evidence type="ECO:0000256" key="3">
    <source>
        <dbReference type="ARBA" id="ARBA00012239"/>
    </source>
</evidence>
<reference evidence="12" key="1">
    <citation type="submission" date="2014-05" db="EMBL/GenBank/DDBJ databases">
        <title>The transcriptome of the halophilic microalga Tetraselmis sp. GSL018 isolated from the Great Salt Lake, Utah.</title>
        <authorList>
            <person name="Jinkerson R.E."/>
            <person name="D'Adamo S."/>
            <person name="Posewitz M.C."/>
        </authorList>
    </citation>
    <scope>NUCLEOTIDE SEQUENCE</scope>
    <source>
        <strain evidence="12">GSL018</strain>
    </source>
</reference>
<feature type="non-terminal residue" evidence="12">
    <location>
        <position position="569"/>
    </location>
</feature>
<feature type="region of interest" description="Disordered" evidence="10">
    <location>
        <begin position="407"/>
        <end position="443"/>
    </location>
</feature>
<feature type="region of interest" description="Disordered" evidence="10">
    <location>
        <begin position="478"/>
        <end position="569"/>
    </location>
</feature>
<feature type="region of interest" description="Disordered" evidence="10">
    <location>
        <begin position="287"/>
        <end position="329"/>
    </location>
</feature>
<dbReference type="PANTHER" id="PTHR11601:SF34">
    <property type="entry name" value="CYSTEINE DESULFURASE"/>
    <property type="match status" value="1"/>
</dbReference>
<evidence type="ECO:0000256" key="7">
    <source>
        <dbReference type="ARBA" id="ARBA00023004"/>
    </source>
</evidence>
<gene>
    <name evidence="12" type="ORF">TSPGSL018_27567</name>
</gene>
<dbReference type="InterPro" id="IPR015424">
    <property type="entry name" value="PyrdxlP-dep_Trfase"/>
</dbReference>
<dbReference type="GO" id="GO:0005829">
    <property type="term" value="C:cytosol"/>
    <property type="evidence" value="ECO:0007669"/>
    <property type="project" value="TreeGrafter"/>
</dbReference>
<dbReference type="InterPro" id="IPR015421">
    <property type="entry name" value="PyrdxlP-dep_Trfase_major"/>
</dbReference>
<dbReference type="GO" id="GO:0046872">
    <property type="term" value="F:metal ion binding"/>
    <property type="evidence" value="ECO:0007669"/>
    <property type="project" value="UniProtKB-KW"/>
</dbReference>
<protein>
    <recommendedName>
        <fullName evidence="3">cysteine desulfurase</fullName>
        <ecNumber evidence="3">2.8.1.7</ecNumber>
    </recommendedName>
</protein>
<dbReference type="GO" id="GO:0016226">
    <property type="term" value="P:iron-sulfur cluster assembly"/>
    <property type="evidence" value="ECO:0007669"/>
    <property type="project" value="TreeGrafter"/>
</dbReference>
<evidence type="ECO:0000256" key="10">
    <source>
        <dbReference type="SAM" id="MobiDB-lite"/>
    </source>
</evidence>
<evidence type="ECO:0000256" key="4">
    <source>
        <dbReference type="ARBA" id="ARBA00022679"/>
    </source>
</evidence>
<keyword evidence="8" id="KW-0411">Iron-sulfur</keyword>
<sequence>MLLQRAGSALRSLSRSSALRPLGSCPKYLAEVRWNSSAAVPEPVEDDSAEYIEMKGIKLRGRPVYMDMQATTPLDPRVLDAMLPFMTEQYGNPHSRTHLYGWESEDAVEKARAEVASIIGADPKEIIFTSGATESNNLSVKGIAGFYREKKNHIITTQTDHKCVLDSCRHLQQRGWEITYLPVQSDGRIDIKELEQAIRPDTALVSIMAVNNEIGVIQPLEEIGNLCRSKKVFFHTDAAQAVGKIPLDVNAMKIDAMSISGHKIYGPKGIGALYLQRAGAWAALGDGAHAPRGRARRRLQGRAGGDGHRPRARGPARGAAPQRHHVPPRGCRPQWPLGPRTPLHWQLQPVFRVCGGRVAPHGPQGDRRLQRIRLHLGEPGAELRSPRPRSGRGDGAHVHPLRLWAVQHRGGGRHCHRGDGRPREQAAGDEPSVGDGAGGHRPEEHRVVSALNGAPSGPSLSLPLLRPWMSLFSLPSGATNHPRPPSLPPSSFPSPPPCDVPVVGEGRGGQRRLVLPPPPPSPRGVPPREHPSGRRGGRRGPPTDMAERPLLTLMDGSLRPLPRRPLPVL</sequence>
<dbReference type="SUPFAM" id="SSF53383">
    <property type="entry name" value="PLP-dependent transferases"/>
    <property type="match status" value="1"/>
</dbReference>
<comment type="cofactor">
    <cofactor evidence="1 9">
        <name>pyridoxal 5'-phosphate</name>
        <dbReference type="ChEBI" id="CHEBI:597326"/>
    </cofactor>
</comment>
<comment type="similarity">
    <text evidence="2">Belongs to the class-V pyridoxal-phosphate-dependent aminotransferase family. NifS/IscS subfamily.</text>
</comment>
<dbReference type="Pfam" id="PF00266">
    <property type="entry name" value="Aminotran_5"/>
    <property type="match status" value="1"/>
</dbReference>
<dbReference type="FunFam" id="3.40.640.10:FF:000003">
    <property type="entry name" value="Cysteine desulfurase IscS"/>
    <property type="match status" value="1"/>
</dbReference>
<dbReference type="EMBL" id="GBEZ01026237">
    <property type="protein sequence ID" value="JAC60953.1"/>
    <property type="molecule type" value="Transcribed_RNA"/>
</dbReference>
<dbReference type="AlphaFoldDB" id="A0A061QMI8"/>
<feature type="compositionally biased region" description="Pro residues" evidence="10">
    <location>
        <begin position="515"/>
        <end position="525"/>
    </location>
</feature>
<feature type="compositionally biased region" description="Pro residues" evidence="10">
    <location>
        <begin position="482"/>
        <end position="499"/>
    </location>
</feature>
<evidence type="ECO:0000313" key="12">
    <source>
        <dbReference type="EMBL" id="JAC60953.1"/>
    </source>
</evidence>
<keyword evidence="5" id="KW-0479">Metal-binding</keyword>
<dbReference type="PANTHER" id="PTHR11601">
    <property type="entry name" value="CYSTEINE DESULFURYLASE FAMILY MEMBER"/>
    <property type="match status" value="1"/>
</dbReference>
<evidence type="ECO:0000256" key="1">
    <source>
        <dbReference type="ARBA" id="ARBA00001933"/>
    </source>
</evidence>
<name>A0A061QMI8_9CHLO</name>
<dbReference type="GO" id="GO:0005739">
    <property type="term" value="C:mitochondrion"/>
    <property type="evidence" value="ECO:0007669"/>
    <property type="project" value="TreeGrafter"/>
</dbReference>
<feature type="region of interest" description="Disordered" evidence="10">
    <location>
        <begin position="377"/>
        <end position="396"/>
    </location>
</feature>
<organism evidence="12">
    <name type="scientific">Tetraselmis sp. GSL018</name>
    <dbReference type="NCBI Taxonomy" id="582737"/>
    <lineage>
        <taxon>Eukaryota</taxon>
        <taxon>Viridiplantae</taxon>
        <taxon>Chlorophyta</taxon>
        <taxon>core chlorophytes</taxon>
        <taxon>Chlorodendrophyceae</taxon>
        <taxon>Chlorodendrales</taxon>
        <taxon>Chlorodendraceae</taxon>
        <taxon>Tetraselmis</taxon>
    </lineage>
</organism>
<accession>A0A061QMI8</accession>
<evidence type="ECO:0000256" key="8">
    <source>
        <dbReference type="ARBA" id="ARBA00023014"/>
    </source>
</evidence>
<dbReference type="EC" id="2.8.1.7" evidence="3"/>
<evidence type="ECO:0000259" key="11">
    <source>
        <dbReference type="Pfam" id="PF00266"/>
    </source>
</evidence>
<feature type="compositionally biased region" description="Basic and acidic residues" evidence="10">
    <location>
        <begin position="417"/>
        <end position="426"/>
    </location>
</feature>
<dbReference type="PROSITE" id="PS00595">
    <property type="entry name" value="AA_TRANSFER_CLASS_5"/>
    <property type="match status" value="1"/>
</dbReference>
<dbReference type="InterPro" id="IPR020578">
    <property type="entry name" value="Aminotrans_V_PyrdxlP_BS"/>
</dbReference>
<evidence type="ECO:0000256" key="2">
    <source>
        <dbReference type="ARBA" id="ARBA00006490"/>
    </source>
</evidence>
<keyword evidence="7" id="KW-0408">Iron</keyword>
<feature type="domain" description="Aminotransferase class V" evidence="11">
    <location>
        <begin position="64"/>
        <end position="277"/>
    </location>
</feature>
<dbReference type="InterPro" id="IPR000192">
    <property type="entry name" value="Aminotrans_V_dom"/>
</dbReference>
<evidence type="ECO:0000256" key="6">
    <source>
        <dbReference type="ARBA" id="ARBA00022898"/>
    </source>
</evidence>
<keyword evidence="4" id="KW-0808">Transferase</keyword>
<dbReference type="GO" id="GO:0031071">
    <property type="term" value="F:cysteine desulfurase activity"/>
    <property type="evidence" value="ECO:0007669"/>
    <property type="project" value="UniProtKB-EC"/>
</dbReference>
<proteinExistence type="inferred from homology"/>
<dbReference type="Gene3D" id="3.40.640.10">
    <property type="entry name" value="Type I PLP-dependent aspartate aminotransferase-like (Major domain)"/>
    <property type="match status" value="1"/>
</dbReference>
<evidence type="ECO:0000256" key="5">
    <source>
        <dbReference type="ARBA" id="ARBA00022723"/>
    </source>
</evidence>